<keyword evidence="5" id="KW-1185">Reference proteome</keyword>
<dbReference type="PANTHER" id="PTHR43349">
    <property type="entry name" value="PINORESINOL REDUCTASE-RELATED"/>
    <property type="match status" value="1"/>
</dbReference>
<comment type="caution">
    <text evidence="4">The sequence shown here is derived from an EMBL/GenBank/DDBJ whole genome shotgun (WGS) entry which is preliminary data.</text>
</comment>
<name>A0A6A3B3J9_HIBSY</name>
<dbReference type="GO" id="GO:0016491">
    <property type="term" value="F:oxidoreductase activity"/>
    <property type="evidence" value="ECO:0007669"/>
    <property type="project" value="UniProtKB-KW"/>
</dbReference>
<dbReference type="CDD" id="cd05259">
    <property type="entry name" value="PCBER_SDR_a"/>
    <property type="match status" value="1"/>
</dbReference>
<dbReference type="PANTHER" id="PTHR43349:SF89">
    <property type="entry name" value="LEUCANTHOCYANIDIN REDUCTASE"/>
    <property type="match status" value="1"/>
</dbReference>
<dbReference type="InterPro" id="IPR008030">
    <property type="entry name" value="NmrA-like"/>
</dbReference>
<dbReference type="EMBL" id="VEPZ02000934">
    <property type="protein sequence ID" value="KAE8709679.1"/>
    <property type="molecule type" value="Genomic_DNA"/>
</dbReference>
<evidence type="ECO:0000256" key="1">
    <source>
        <dbReference type="ARBA" id="ARBA00022857"/>
    </source>
</evidence>
<dbReference type="Gene3D" id="3.90.25.10">
    <property type="entry name" value="UDP-galactose 4-epimerase, domain 1"/>
    <property type="match status" value="1"/>
</dbReference>
<keyword evidence="2" id="KW-0560">Oxidoreductase</keyword>
<feature type="domain" description="NmrA-like" evidence="3">
    <location>
        <begin position="17"/>
        <end position="328"/>
    </location>
</feature>
<evidence type="ECO:0000256" key="2">
    <source>
        <dbReference type="ARBA" id="ARBA00023002"/>
    </source>
</evidence>
<reference evidence="4" key="1">
    <citation type="submission" date="2019-09" db="EMBL/GenBank/DDBJ databases">
        <title>Draft genome information of white flower Hibiscus syriacus.</title>
        <authorList>
            <person name="Kim Y.-M."/>
        </authorList>
    </citation>
    <scope>NUCLEOTIDE SEQUENCE [LARGE SCALE GENOMIC DNA]</scope>
    <source>
        <strain evidence="4">YM2019G1</strain>
    </source>
</reference>
<dbReference type="InterPro" id="IPR036291">
    <property type="entry name" value="NAD(P)-bd_dom_sf"/>
</dbReference>
<protein>
    <submittedName>
        <fullName evidence="4">Leucoanthocyanidin reductase</fullName>
    </submittedName>
</protein>
<keyword evidence="1" id="KW-0521">NADP</keyword>
<dbReference type="Proteomes" id="UP000436088">
    <property type="component" value="Unassembled WGS sequence"/>
</dbReference>
<evidence type="ECO:0000313" key="5">
    <source>
        <dbReference type="Proteomes" id="UP000436088"/>
    </source>
</evidence>
<sequence length="372" mass="40986">MKSAHTNGSSLNESETGRTLVIGSSGFIGRFITEACLESGRPTYVLVRSSSNSPSTKATTIKFLQDKGAIIIYGSITNQEFMEKVLRGYKIEVVISAVGGESILDQFTLVEAIKNVHTVKRFLPSEFGHDIDRAEPVEPGLTMYEQKRKVRREIEKCGIPYSYICCNSIAAWPYHDNTHPADVLPPLDRFQIYGDGTVKAYFVAGSDIGKFTVMSINDERTLNKTVHFQPPSNLLNMNEIASLWETKIGRMLPRVTVAEEDLLQRAQVLSANPIGTNPPEMRIPQSVVAAITHDIFINGCQINFSMDKPTDVEVCSLYPDATFQTIAECFDDFAKKIFGNAKAVSKPVTTSNNDICETAAKPEALAITAICT</sequence>
<evidence type="ECO:0000259" key="3">
    <source>
        <dbReference type="Pfam" id="PF05368"/>
    </source>
</evidence>
<gene>
    <name evidence="4" type="ORF">F3Y22_tig00110328pilonHSYRG00134</name>
</gene>
<dbReference type="SUPFAM" id="SSF51735">
    <property type="entry name" value="NAD(P)-binding Rossmann-fold domains"/>
    <property type="match status" value="1"/>
</dbReference>
<dbReference type="InterPro" id="IPR050608">
    <property type="entry name" value="NmrA-type/Isoflavone_red_sf"/>
</dbReference>
<accession>A0A6A3B3J9</accession>
<evidence type="ECO:0000313" key="4">
    <source>
        <dbReference type="EMBL" id="KAE8709679.1"/>
    </source>
</evidence>
<organism evidence="4 5">
    <name type="scientific">Hibiscus syriacus</name>
    <name type="common">Rose of Sharon</name>
    <dbReference type="NCBI Taxonomy" id="106335"/>
    <lineage>
        <taxon>Eukaryota</taxon>
        <taxon>Viridiplantae</taxon>
        <taxon>Streptophyta</taxon>
        <taxon>Embryophyta</taxon>
        <taxon>Tracheophyta</taxon>
        <taxon>Spermatophyta</taxon>
        <taxon>Magnoliopsida</taxon>
        <taxon>eudicotyledons</taxon>
        <taxon>Gunneridae</taxon>
        <taxon>Pentapetalae</taxon>
        <taxon>rosids</taxon>
        <taxon>malvids</taxon>
        <taxon>Malvales</taxon>
        <taxon>Malvaceae</taxon>
        <taxon>Malvoideae</taxon>
        <taxon>Hibiscus</taxon>
    </lineage>
</organism>
<dbReference type="AlphaFoldDB" id="A0A6A3B3J9"/>
<proteinExistence type="predicted"/>
<dbReference type="InterPro" id="IPR045312">
    <property type="entry name" value="PCBER-like"/>
</dbReference>
<dbReference type="Pfam" id="PF05368">
    <property type="entry name" value="NmrA"/>
    <property type="match status" value="1"/>
</dbReference>
<dbReference type="Gene3D" id="3.40.50.720">
    <property type="entry name" value="NAD(P)-binding Rossmann-like Domain"/>
    <property type="match status" value="1"/>
</dbReference>